<feature type="region of interest" description="Disordered" evidence="2">
    <location>
        <begin position="115"/>
        <end position="134"/>
    </location>
</feature>
<evidence type="ECO:0000256" key="2">
    <source>
        <dbReference type="SAM" id="MobiDB-lite"/>
    </source>
</evidence>
<dbReference type="EMBL" id="RFFI01000167">
    <property type="protein sequence ID" value="RMI03576.1"/>
    <property type="molecule type" value="Genomic_DNA"/>
</dbReference>
<evidence type="ECO:0000313" key="4">
    <source>
        <dbReference type="Proteomes" id="UP000269289"/>
    </source>
</evidence>
<dbReference type="Proteomes" id="UP000269289">
    <property type="component" value="Unassembled WGS sequence"/>
</dbReference>
<keyword evidence="4" id="KW-1185">Reference proteome</keyword>
<name>A0A3M2IUN8_9CELL</name>
<evidence type="ECO:0000313" key="3">
    <source>
        <dbReference type="EMBL" id="RMI03576.1"/>
    </source>
</evidence>
<gene>
    <name evidence="3" type="ORF">EBM89_19135</name>
</gene>
<organism evidence="3 4">
    <name type="scientific">Cellulomonas triticagri</name>
    <dbReference type="NCBI Taxonomy" id="2483352"/>
    <lineage>
        <taxon>Bacteria</taxon>
        <taxon>Bacillati</taxon>
        <taxon>Actinomycetota</taxon>
        <taxon>Actinomycetes</taxon>
        <taxon>Micrococcales</taxon>
        <taxon>Cellulomonadaceae</taxon>
        <taxon>Cellulomonas</taxon>
    </lineage>
</organism>
<dbReference type="AlphaFoldDB" id="A0A3M2IUN8"/>
<feature type="compositionally biased region" description="Polar residues" evidence="2">
    <location>
        <begin position="125"/>
        <end position="134"/>
    </location>
</feature>
<proteinExistence type="predicted"/>
<dbReference type="OrthoDB" id="10015198at2"/>
<protein>
    <submittedName>
        <fullName evidence="3">Uncharacterized protein</fullName>
    </submittedName>
</protein>
<accession>A0A3M2IUN8</accession>
<dbReference type="RefSeq" id="WP_122151196.1">
    <property type="nucleotide sequence ID" value="NZ_RFFI01000167.1"/>
</dbReference>
<reference evidence="3 4" key="1">
    <citation type="submission" date="2018-10" db="EMBL/GenBank/DDBJ databases">
        <title>Isolation, diversity and antifungal activity of actinobacteria from wheat.</title>
        <authorList>
            <person name="Han C."/>
        </authorList>
    </citation>
    <scope>NUCLEOTIDE SEQUENCE [LARGE SCALE GENOMIC DNA]</scope>
    <source>
        <strain evidence="3 4">NEAU-YY56</strain>
    </source>
</reference>
<evidence type="ECO:0000256" key="1">
    <source>
        <dbReference type="SAM" id="Coils"/>
    </source>
</evidence>
<comment type="caution">
    <text evidence="3">The sequence shown here is derived from an EMBL/GenBank/DDBJ whole genome shotgun (WGS) entry which is preliminary data.</text>
</comment>
<feature type="coiled-coil region" evidence="1">
    <location>
        <begin position="55"/>
        <end position="89"/>
    </location>
</feature>
<sequence length="134" mass="14389">MAADVDLKYDLIGGSVKRLLKLHDVVEQMQRTVGALRDRQTSAVWPNVEGLSAFATRYRVAINVAEDDLASLRQELAEASQALAASLRAFEQRDAAEADRMRTLLAALDSAGTITPAPSAPSVGRTATTTRGSY</sequence>
<keyword evidence="1" id="KW-0175">Coiled coil</keyword>